<comment type="similarity">
    <text evidence="1">Belongs to the 4-hydroxybenzoyl-CoA thioesterase family.</text>
</comment>
<proteinExistence type="inferred from homology"/>
<evidence type="ECO:0000256" key="1">
    <source>
        <dbReference type="ARBA" id="ARBA00005953"/>
    </source>
</evidence>
<dbReference type="InterPro" id="IPR006684">
    <property type="entry name" value="YbgC/YbaW"/>
</dbReference>
<keyword evidence="2" id="KW-0378">Hydrolase</keyword>
<dbReference type="EMBL" id="LZEU01000001">
    <property type="protein sequence ID" value="MBC9252353.1"/>
    <property type="molecule type" value="Genomic_DNA"/>
</dbReference>
<dbReference type="RefSeq" id="WP_187807819.1">
    <property type="nucleotide sequence ID" value="NZ_LZEU01000001.1"/>
</dbReference>
<dbReference type="PANTHER" id="PTHR31793:SF27">
    <property type="entry name" value="NOVEL THIOESTERASE SUPERFAMILY DOMAIN AND SAPOSIN A-TYPE DOMAIN CONTAINING PROTEIN (0610012H03RIK)"/>
    <property type="match status" value="1"/>
</dbReference>
<dbReference type="CDD" id="cd00586">
    <property type="entry name" value="4HBT"/>
    <property type="match status" value="1"/>
</dbReference>
<protein>
    <submittedName>
        <fullName evidence="3">4-hydroxybenzoyl-CoA thioesterase</fullName>
    </submittedName>
</protein>
<dbReference type="Gene3D" id="3.10.129.10">
    <property type="entry name" value="Hotdog Thioesterase"/>
    <property type="match status" value="1"/>
</dbReference>
<keyword evidence="4" id="KW-1185">Reference proteome</keyword>
<comment type="caution">
    <text evidence="3">The sequence shown here is derived from an EMBL/GenBank/DDBJ whole genome shotgun (WGS) entry which is preliminary data.</text>
</comment>
<dbReference type="PANTHER" id="PTHR31793">
    <property type="entry name" value="4-HYDROXYBENZOYL-COA THIOESTERASE FAMILY MEMBER"/>
    <property type="match status" value="1"/>
</dbReference>
<dbReference type="Pfam" id="PF13279">
    <property type="entry name" value="4HBT_2"/>
    <property type="match status" value="1"/>
</dbReference>
<organism evidence="3 4">
    <name type="scientific">Aquipseudomonas alcaligenes</name>
    <name type="common">Pseudomonas alcaligenes</name>
    <dbReference type="NCBI Taxonomy" id="43263"/>
    <lineage>
        <taxon>Bacteria</taxon>
        <taxon>Pseudomonadati</taxon>
        <taxon>Pseudomonadota</taxon>
        <taxon>Gammaproteobacteria</taxon>
        <taxon>Pseudomonadales</taxon>
        <taxon>Pseudomonadaceae</taxon>
        <taxon>Aquipseudomonas</taxon>
    </lineage>
</organism>
<evidence type="ECO:0000256" key="2">
    <source>
        <dbReference type="ARBA" id="ARBA00022801"/>
    </source>
</evidence>
<dbReference type="Proteomes" id="UP000744555">
    <property type="component" value="Unassembled WGS sequence"/>
</dbReference>
<gene>
    <name evidence="3" type="ORF">A9179_18940</name>
</gene>
<evidence type="ECO:0000313" key="4">
    <source>
        <dbReference type="Proteomes" id="UP000744555"/>
    </source>
</evidence>
<dbReference type="SUPFAM" id="SSF54637">
    <property type="entry name" value="Thioesterase/thiol ester dehydrase-isomerase"/>
    <property type="match status" value="1"/>
</dbReference>
<accession>A0ABR7S4F4</accession>
<dbReference type="PIRSF" id="PIRSF003230">
    <property type="entry name" value="YbgC"/>
    <property type="match status" value="1"/>
</dbReference>
<name>A0ABR7S4F4_AQUAC</name>
<dbReference type="InterPro" id="IPR029069">
    <property type="entry name" value="HotDog_dom_sf"/>
</dbReference>
<evidence type="ECO:0000313" key="3">
    <source>
        <dbReference type="EMBL" id="MBC9252353.1"/>
    </source>
</evidence>
<reference evidence="3 4" key="1">
    <citation type="submission" date="2016-06" db="EMBL/GenBank/DDBJ databases">
        <authorList>
            <person name="Ramos C."/>
            <person name="Pintado A."/>
            <person name="Crespo-Gomez J.I."/>
        </authorList>
    </citation>
    <scope>NUCLEOTIDE SEQUENCE [LARGE SCALE GENOMIC DNA]</scope>
    <source>
        <strain evidence="3 4">AVO110</strain>
    </source>
</reference>
<dbReference type="NCBIfam" id="TIGR00051">
    <property type="entry name" value="YbgC/FadM family acyl-CoA thioesterase"/>
    <property type="match status" value="1"/>
</dbReference>
<sequence length="145" mass="16460">MAQPFTLLLRVRYGECDAQQVVFNARYGDYIDVAATEFYRVLFGSYQALLERGLDSQVVRMNTDWSSSARFDDVLELRVQTLRLGTTSYSLQVDILQHAEQRLVARSEITYVMIDARSFTKVAIPDDLRARFEQGAPGVLINQAG</sequence>
<dbReference type="InterPro" id="IPR050563">
    <property type="entry name" value="4-hydroxybenzoyl-CoA_TE"/>
</dbReference>